<feature type="compositionally biased region" description="Polar residues" evidence="1">
    <location>
        <begin position="843"/>
        <end position="875"/>
    </location>
</feature>
<feature type="compositionally biased region" description="Pro residues" evidence="1">
    <location>
        <begin position="90"/>
        <end position="100"/>
    </location>
</feature>
<feature type="region of interest" description="Disordered" evidence="1">
    <location>
        <begin position="1"/>
        <end position="62"/>
    </location>
</feature>
<feature type="compositionally biased region" description="Polar residues" evidence="1">
    <location>
        <begin position="539"/>
        <end position="549"/>
    </location>
</feature>
<feature type="region of interest" description="Disordered" evidence="1">
    <location>
        <begin position="569"/>
        <end position="673"/>
    </location>
</feature>
<feature type="region of interest" description="Disordered" evidence="1">
    <location>
        <begin position="499"/>
        <end position="549"/>
    </location>
</feature>
<dbReference type="OrthoDB" id="1922977at2759"/>
<feature type="compositionally biased region" description="Basic and acidic residues" evidence="1">
    <location>
        <begin position="826"/>
        <end position="838"/>
    </location>
</feature>
<comment type="caution">
    <text evidence="2">The sequence shown here is derived from an EMBL/GenBank/DDBJ whole genome shotgun (WGS) entry which is preliminary data.</text>
</comment>
<feature type="region of interest" description="Disordered" evidence="1">
    <location>
        <begin position="86"/>
        <end position="163"/>
    </location>
</feature>
<protein>
    <submittedName>
        <fullName evidence="2">Uncharacterized protein</fullName>
    </submittedName>
</protein>
<organism evidence="2 3">
    <name type="scientific">Lachnellula subtilissima</name>
    <dbReference type="NCBI Taxonomy" id="602034"/>
    <lineage>
        <taxon>Eukaryota</taxon>
        <taxon>Fungi</taxon>
        <taxon>Dikarya</taxon>
        <taxon>Ascomycota</taxon>
        <taxon>Pezizomycotina</taxon>
        <taxon>Leotiomycetes</taxon>
        <taxon>Helotiales</taxon>
        <taxon>Lachnaceae</taxon>
        <taxon>Lachnellula</taxon>
    </lineage>
</organism>
<feature type="region of interest" description="Disordered" evidence="1">
    <location>
        <begin position="175"/>
        <end position="249"/>
    </location>
</feature>
<name>A0A8H8U7Z0_9HELO</name>
<dbReference type="EMBL" id="QGMJ01000734">
    <property type="protein sequence ID" value="TVY33828.1"/>
    <property type="molecule type" value="Genomic_DNA"/>
</dbReference>
<proteinExistence type="predicted"/>
<gene>
    <name evidence="2" type="ORF">LSUB1_G007417</name>
</gene>
<evidence type="ECO:0000313" key="3">
    <source>
        <dbReference type="Proteomes" id="UP000462212"/>
    </source>
</evidence>
<feature type="compositionally biased region" description="Polar residues" evidence="1">
    <location>
        <begin position="180"/>
        <end position="192"/>
    </location>
</feature>
<sequence>MSDYPATPSYGMGYGAHQDQNNPPYLPPMYPNQYQQQDDGRMDQAGMPSSYDASGMPTYGYNGATPFSASAIASGVPPLPIYQGWNQDPVPLPPYAPANPTPQYGGYSNGVHQNPQYYPPPQPTYQHNQPTSRPYDEGELSEGEFEGAAPSYGTNQYRPNDGKSHVKIAQRSGYPVAHDQNPQSPIHFSNKYNYPARDSPQMRPQQSDAYPPYNSPRPTDHGEQAKTILNNNSNAPDHTSGNMNGASQNQQGWIQDSAIDSSKVASHTNGHHPPLNTEHIKHTPATASAALNPVLDVSPFHTVVAEARKKAENAILNLWVHEVRFQQYIDEGVSEDILGPLFDDLKLSKVPSKTINDSGEKMAIQSRNETHASREENTTPIAGSSLLNMKDTQVNGQFAPLSTLPNGHQPTMNGSVPGKASTLPSAIATTAATKPTGMTDKEKTLQSKMEALRKSREERAQKAAAKISTKSPTSVTSTQVQLLQPTPASAIITKINTSSTPLQPALPPSKPQVPSQSPVQNPNTQPQGPVIPGLFLASTGASPAPSLNAQSPIHTQAIQRKRPVAADFDTPASAPFKRPFGQSRNDQPLVIDVSEEEPDSDDEDVAMDLESQADQDSPVQSSRKMSDQRSMSMHNLPPLTNFPARKPFTSPPKSSAPNTPPVTQNSTKASIGHPKVLQQMESELETLKKKIIEAEARKKARQPPSGTRTPRTAELTAIDVKESVAASENLASKVEASMKMQDLIDITEKKVGSEIQKLAEAQAAELEKEVELRKNEAEIKRLRREKLKSDLPLVNAEVQQSQTKLEQLKAEIASLEAEVEKNLEAKRKMAEEMERLGQETEDQLQAQKNKLQDLTQEENVSSDASSHPSAYNTVEATFVEASLPVSDRLQTSPSAAIDSRQGISSGDGHDHPQFPNDDHKGQEDTGAKVDDSVGNGTISTSSQMGSDSGERITTDQALEAALQDAVRAEADIHGPGGSDVDMETSFAPDPTKLAPESSSSAEDVDSPMYSPVLGRAIPHVPEAESDNYEPPEATPAVDEPSPVESPPFSPAPPDVISESSLVDDSIQVVDDGAQGGVKEILPEQNGSVSRPIKVQEKSYLNRIWGRLTMK</sequence>
<feature type="compositionally biased region" description="Polar residues" evidence="1">
    <location>
        <begin position="227"/>
        <end position="249"/>
    </location>
</feature>
<feature type="compositionally biased region" description="Low complexity" evidence="1">
    <location>
        <begin position="512"/>
        <end position="523"/>
    </location>
</feature>
<feature type="compositionally biased region" description="Basic and acidic residues" evidence="1">
    <location>
        <begin position="907"/>
        <end position="931"/>
    </location>
</feature>
<reference evidence="2 3" key="1">
    <citation type="submission" date="2018-05" db="EMBL/GenBank/DDBJ databases">
        <title>Genome sequencing and assembly of the regulated plant pathogen Lachnellula willkommii and related sister species for the development of diagnostic species identification markers.</title>
        <authorList>
            <person name="Giroux E."/>
            <person name="Bilodeau G."/>
        </authorList>
    </citation>
    <scope>NUCLEOTIDE SEQUENCE [LARGE SCALE GENOMIC DNA]</scope>
    <source>
        <strain evidence="2 3">CBS 197.66</strain>
    </source>
</reference>
<feature type="compositionally biased region" description="Polar residues" evidence="1">
    <location>
        <begin position="651"/>
        <end position="669"/>
    </location>
</feature>
<feature type="compositionally biased region" description="Polar residues" evidence="1">
    <location>
        <begin position="614"/>
        <end position="633"/>
    </location>
</feature>
<accession>A0A8H8U7Z0</accession>
<dbReference type="AlphaFoldDB" id="A0A8H8U7Z0"/>
<feature type="compositionally biased region" description="Pro residues" evidence="1">
    <location>
        <begin position="1043"/>
        <end position="1053"/>
    </location>
</feature>
<keyword evidence="3" id="KW-1185">Reference proteome</keyword>
<dbReference type="Proteomes" id="UP000462212">
    <property type="component" value="Unassembled WGS sequence"/>
</dbReference>
<evidence type="ECO:0000313" key="2">
    <source>
        <dbReference type="EMBL" id="TVY33828.1"/>
    </source>
</evidence>
<feature type="compositionally biased region" description="Acidic residues" evidence="1">
    <location>
        <begin position="593"/>
        <end position="613"/>
    </location>
</feature>
<evidence type="ECO:0000256" key="1">
    <source>
        <dbReference type="SAM" id="MobiDB-lite"/>
    </source>
</evidence>
<feature type="compositionally biased region" description="Polar residues" evidence="1">
    <location>
        <begin position="934"/>
        <end position="946"/>
    </location>
</feature>
<feature type="region of interest" description="Disordered" evidence="1">
    <location>
        <begin position="826"/>
        <end position="1061"/>
    </location>
</feature>
<feature type="region of interest" description="Disordered" evidence="1">
    <location>
        <begin position="694"/>
        <end position="715"/>
    </location>
</feature>